<dbReference type="PRINTS" id="PR00259">
    <property type="entry name" value="TMFOUR"/>
</dbReference>
<dbReference type="PIRSF" id="PIRSF002419">
    <property type="entry name" value="Tetraspanin"/>
    <property type="match status" value="1"/>
</dbReference>
<keyword evidence="5 6" id="KW-0472">Membrane</keyword>
<dbReference type="EMBL" id="JAWDGP010001469">
    <property type="protein sequence ID" value="KAK3791516.1"/>
    <property type="molecule type" value="Genomic_DNA"/>
</dbReference>
<evidence type="ECO:0000256" key="2">
    <source>
        <dbReference type="ARBA" id="ARBA00006840"/>
    </source>
</evidence>
<feature type="transmembrane region" description="Helical" evidence="6">
    <location>
        <begin position="89"/>
        <end position="112"/>
    </location>
</feature>
<comment type="caution">
    <text evidence="7">The sequence shown here is derived from an EMBL/GenBank/DDBJ whole genome shotgun (WGS) entry which is preliminary data.</text>
</comment>
<evidence type="ECO:0000256" key="6">
    <source>
        <dbReference type="RuleBase" id="RU361218"/>
    </source>
</evidence>
<dbReference type="InterPro" id="IPR000301">
    <property type="entry name" value="Tetraspanin_animals"/>
</dbReference>
<dbReference type="InterPro" id="IPR008952">
    <property type="entry name" value="Tetraspanin_EC2_sf"/>
</dbReference>
<reference evidence="7" key="1">
    <citation type="journal article" date="2023" name="G3 (Bethesda)">
        <title>A reference genome for the long-term kleptoplast-retaining sea slug Elysia crispata morphotype clarki.</title>
        <authorList>
            <person name="Eastman K.E."/>
            <person name="Pendleton A.L."/>
            <person name="Shaikh M.A."/>
            <person name="Suttiyut T."/>
            <person name="Ogas R."/>
            <person name="Tomko P."/>
            <person name="Gavelis G."/>
            <person name="Widhalm J.R."/>
            <person name="Wisecaver J.H."/>
        </authorList>
    </citation>
    <scope>NUCLEOTIDE SEQUENCE</scope>
    <source>
        <strain evidence="7">ECLA1</strain>
    </source>
</reference>
<evidence type="ECO:0000256" key="3">
    <source>
        <dbReference type="ARBA" id="ARBA00022692"/>
    </source>
</evidence>
<name>A0AAE1AQL2_9GAST</name>
<evidence type="ECO:0000256" key="1">
    <source>
        <dbReference type="ARBA" id="ARBA00004141"/>
    </source>
</evidence>
<sequence>MGCCSGFARILLITFNFIFWLSGAAVLGVGIWILVDPEIEDYQEVISDATDDDQFLKTAAYILIAFGAFVFLVGFCGCCGAIRSSKCLIGLYITFLVVVFAGELAAGIYVAIYSEDASDKLDQGLTKSIKNNYIEGSKVASAWDVVQKELECCGGHGYKDYMNSTWSSDPSLGKLMPVSCCILGTDDKPKNETLCERATPNYYWTEGCRDQIEDWIKKHSRILIGVGCGVAALQIIGFICAICFCRHMDREKYSSN</sequence>
<proteinExistence type="inferred from homology"/>
<dbReference type="SUPFAM" id="SSF48652">
    <property type="entry name" value="Tetraspanin"/>
    <property type="match status" value="1"/>
</dbReference>
<accession>A0AAE1AQL2</accession>
<evidence type="ECO:0000313" key="8">
    <source>
        <dbReference type="Proteomes" id="UP001283361"/>
    </source>
</evidence>
<dbReference type="GO" id="GO:0005886">
    <property type="term" value="C:plasma membrane"/>
    <property type="evidence" value="ECO:0007669"/>
    <property type="project" value="TreeGrafter"/>
</dbReference>
<keyword evidence="3 6" id="KW-0812">Transmembrane</keyword>
<feature type="transmembrane region" description="Helical" evidence="6">
    <location>
        <begin position="59"/>
        <end position="82"/>
    </location>
</feature>
<keyword evidence="4 6" id="KW-1133">Transmembrane helix</keyword>
<dbReference type="InterPro" id="IPR018499">
    <property type="entry name" value="Tetraspanin/Peripherin"/>
</dbReference>
<dbReference type="Proteomes" id="UP001283361">
    <property type="component" value="Unassembled WGS sequence"/>
</dbReference>
<comment type="similarity">
    <text evidence="2 6">Belongs to the tetraspanin (TM4SF) family.</text>
</comment>
<organism evidence="7 8">
    <name type="scientific">Elysia crispata</name>
    <name type="common">lettuce slug</name>
    <dbReference type="NCBI Taxonomy" id="231223"/>
    <lineage>
        <taxon>Eukaryota</taxon>
        <taxon>Metazoa</taxon>
        <taxon>Spiralia</taxon>
        <taxon>Lophotrochozoa</taxon>
        <taxon>Mollusca</taxon>
        <taxon>Gastropoda</taxon>
        <taxon>Heterobranchia</taxon>
        <taxon>Euthyneura</taxon>
        <taxon>Panpulmonata</taxon>
        <taxon>Sacoglossa</taxon>
        <taxon>Placobranchoidea</taxon>
        <taxon>Plakobranchidae</taxon>
        <taxon>Elysia</taxon>
    </lineage>
</organism>
<keyword evidence="8" id="KW-1185">Reference proteome</keyword>
<gene>
    <name evidence="7" type="ORF">RRG08_061529</name>
</gene>
<evidence type="ECO:0000256" key="5">
    <source>
        <dbReference type="ARBA" id="ARBA00023136"/>
    </source>
</evidence>
<dbReference type="PANTHER" id="PTHR19282:SF544">
    <property type="entry name" value="TETRASPANIN"/>
    <property type="match status" value="1"/>
</dbReference>
<dbReference type="Pfam" id="PF00335">
    <property type="entry name" value="Tetraspanin"/>
    <property type="match status" value="1"/>
</dbReference>
<feature type="transmembrane region" description="Helical" evidence="6">
    <location>
        <begin position="12"/>
        <end position="35"/>
    </location>
</feature>
<dbReference type="Gene3D" id="1.10.1450.10">
    <property type="entry name" value="Tetraspanin"/>
    <property type="match status" value="1"/>
</dbReference>
<comment type="subcellular location">
    <subcellularLocation>
        <location evidence="1 6">Membrane</location>
        <topology evidence="1 6">Multi-pass membrane protein</topology>
    </subcellularLocation>
</comment>
<evidence type="ECO:0000256" key="4">
    <source>
        <dbReference type="ARBA" id="ARBA00022989"/>
    </source>
</evidence>
<feature type="transmembrane region" description="Helical" evidence="6">
    <location>
        <begin position="222"/>
        <end position="245"/>
    </location>
</feature>
<dbReference type="PANTHER" id="PTHR19282">
    <property type="entry name" value="TETRASPANIN"/>
    <property type="match status" value="1"/>
</dbReference>
<protein>
    <recommendedName>
        <fullName evidence="6">Tetraspanin</fullName>
    </recommendedName>
</protein>
<dbReference type="AlphaFoldDB" id="A0AAE1AQL2"/>
<evidence type="ECO:0000313" key="7">
    <source>
        <dbReference type="EMBL" id="KAK3791516.1"/>
    </source>
</evidence>